<keyword evidence="2" id="KW-0732">Signal</keyword>
<dbReference type="EMBL" id="VBPB01000049">
    <property type="protein sequence ID" value="TMQ73705.1"/>
    <property type="molecule type" value="Genomic_DNA"/>
</dbReference>
<dbReference type="AlphaFoldDB" id="A0A538UCS9"/>
<keyword evidence="1" id="KW-0812">Transmembrane</keyword>
<keyword evidence="1" id="KW-1133">Transmembrane helix</keyword>
<feature type="transmembrane region" description="Helical" evidence="1">
    <location>
        <begin position="153"/>
        <end position="172"/>
    </location>
</feature>
<proteinExistence type="predicted"/>
<reference evidence="3 4" key="1">
    <citation type="journal article" date="2019" name="Nat. Microbiol.">
        <title>Mediterranean grassland soil C-N compound turnover is dependent on rainfall and depth, and is mediated by genomically divergent microorganisms.</title>
        <authorList>
            <person name="Diamond S."/>
            <person name="Andeer P.F."/>
            <person name="Li Z."/>
            <person name="Crits-Christoph A."/>
            <person name="Burstein D."/>
            <person name="Anantharaman K."/>
            <person name="Lane K.R."/>
            <person name="Thomas B.C."/>
            <person name="Pan C."/>
            <person name="Northen T.R."/>
            <person name="Banfield J.F."/>
        </authorList>
    </citation>
    <scope>NUCLEOTIDE SEQUENCE [LARGE SCALE GENOMIC DNA]</scope>
    <source>
        <strain evidence="3">WS_11</strain>
    </source>
</reference>
<evidence type="ECO:0000256" key="2">
    <source>
        <dbReference type="SAM" id="SignalP"/>
    </source>
</evidence>
<evidence type="ECO:0000313" key="4">
    <source>
        <dbReference type="Proteomes" id="UP000319771"/>
    </source>
</evidence>
<keyword evidence="1" id="KW-0472">Membrane</keyword>
<evidence type="ECO:0000256" key="1">
    <source>
        <dbReference type="SAM" id="Phobius"/>
    </source>
</evidence>
<feature type="chain" id="PRO_5022008279" description="PEP-CTERM sorting domain-containing protein" evidence="2">
    <location>
        <begin position="29"/>
        <end position="181"/>
    </location>
</feature>
<organism evidence="3 4">
    <name type="scientific">Eiseniibacteriota bacterium</name>
    <dbReference type="NCBI Taxonomy" id="2212470"/>
    <lineage>
        <taxon>Bacteria</taxon>
        <taxon>Candidatus Eiseniibacteriota</taxon>
    </lineage>
</organism>
<dbReference type="Proteomes" id="UP000319771">
    <property type="component" value="Unassembled WGS sequence"/>
</dbReference>
<evidence type="ECO:0008006" key="5">
    <source>
        <dbReference type="Google" id="ProtNLM"/>
    </source>
</evidence>
<protein>
    <recommendedName>
        <fullName evidence="5">PEP-CTERM sorting domain-containing protein</fullName>
    </recommendedName>
</protein>
<evidence type="ECO:0000313" key="3">
    <source>
        <dbReference type="EMBL" id="TMQ73705.1"/>
    </source>
</evidence>
<sequence>MEKKHLFKLGACVAALSALALASGAALAQKTDLTKYSGTASGAGTVSRTIQDVPGGGPGGPALQVQDITVSFPVSNGQSPTTIGTNFINAVNTHPTLPGLGYSAVPSTPNGIADFSRPKMVKQTGSYNIVSDANTAPGVTFAPSARTVLDAPALSPAGLGFLVGALPALAFWRRRRKVARA</sequence>
<comment type="caution">
    <text evidence="3">The sequence shown here is derived from an EMBL/GenBank/DDBJ whole genome shotgun (WGS) entry which is preliminary data.</text>
</comment>
<feature type="signal peptide" evidence="2">
    <location>
        <begin position="1"/>
        <end position="28"/>
    </location>
</feature>
<gene>
    <name evidence="3" type="ORF">E6K81_03365</name>
</gene>
<accession>A0A538UCS9</accession>
<name>A0A538UCS9_UNCEI</name>